<evidence type="ECO:0000256" key="3">
    <source>
        <dbReference type="ARBA" id="ARBA00004174"/>
    </source>
</evidence>
<dbReference type="GO" id="GO:0005789">
    <property type="term" value="C:endoplasmic reticulum membrane"/>
    <property type="evidence" value="ECO:0007669"/>
    <property type="project" value="UniProtKB-SubCell"/>
</dbReference>
<reference evidence="17" key="2">
    <citation type="journal article" date="2018" name="Environ. Sci. Technol.">
        <title>The Toxicogenome of Hyalella azteca: A Model for Sediment Ecotoxicology and Evolutionary Toxicology.</title>
        <authorList>
            <person name="Poynton H.C."/>
            <person name="Hasenbein S."/>
            <person name="Benoit J.B."/>
            <person name="Sepulveda M.S."/>
            <person name="Poelchau M.F."/>
            <person name="Hughes D.S.T."/>
            <person name="Murali S.C."/>
            <person name="Chen S."/>
            <person name="Glastad K.M."/>
            <person name="Goodisman M.A.D."/>
            <person name="Werren J.H."/>
            <person name="Vineis J.H."/>
            <person name="Bowen J.L."/>
            <person name="Friedrich M."/>
            <person name="Jones J."/>
            <person name="Robertson H.M."/>
            <person name="Feyereisen R."/>
            <person name="Mechler-Hickson A."/>
            <person name="Mathers N."/>
            <person name="Lee C.E."/>
            <person name="Colbourne J.K."/>
            <person name="Biales A."/>
            <person name="Johnston J.S."/>
            <person name="Wellborn G.A."/>
            <person name="Rosendale A.J."/>
            <person name="Cridge A.G."/>
            <person name="Munoz-Torres M.C."/>
            <person name="Bain P.A."/>
            <person name="Manny A.R."/>
            <person name="Major K.M."/>
            <person name="Lambert F.N."/>
            <person name="Vulpe C.D."/>
            <person name="Tuck P."/>
            <person name="Blalock B.J."/>
            <person name="Lin Y.Y."/>
            <person name="Smith M.E."/>
            <person name="Ochoa-Acuna H."/>
            <person name="Chen M.M."/>
            <person name="Childers C.P."/>
            <person name="Qu J."/>
            <person name="Dugan S."/>
            <person name="Lee S.L."/>
            <person name="Chao H."/>
            <person name="Dinh H."/>
            <person name="Han Y."/>
            <person name="Doddapaneni H."/>
            <person name="Worley K.C."/>
            <person name="Muzny D.M."/>
            <person name="Gibbs R.A."/>
            <person name="Richards S."/>
        </authorList>
    </citation>
    <scope>NUCLEOTIDE SEQUENCE</scope>
    <source>
        <strain evidence="17">HAZT.00-mixed</strain>
        <tissue evidence="17">Whole organism</tissue>
    </source>
</reference>
<evidence type="ECO:0000313" key="17">
    <source>
        <dbReference type="EMBL" id="KAA0200342.1"/>
    </source>
</evidence>
<evidence type="ECO:0000256" key="5">
    <source>
        <dbReference type="ARBA" id="ARBA00010617"/>
    </source>
</evidence>
<keyword evidence="7 14" id="KW-0479">Metal-binding</keyword>
<dbReference type="GO" id="GO:0006805">
    <property type="term" value="P:xenobiotic metabolic process"/>
    <property type="evidence" value="ECO:0007669"/>
    <property type="project" value="TreeGrafter"/>
</dbReference>
<reference evidence="17" key="1">
    <citation type="submission" date="2014-08" db="EMBL/GenBank/DDBJ databases">
        <authorList>
            <person name="Murali S."/>
            <person name="Richards S."/>
            <person name="Bandaranaike D."/>
            <person name="Bellair M."/>
            <person name="Blankenburg K."/>
            <person name="Chao H."/>
            <person name="Dinh H."/>
            <person name="Doddapaneni H."/>
            <person name="Dugan-Rocha S."/>
            <person name="Elkadiri S."/>
            <person name="Gnanaolivu R."/>
            <person name="Hughes D."/>
            <person name="Lee S."/>
            <person name="Li M."/>
            <person name="Ming W."/>
            <person name="Munidasa M."/>
            <person name="Muniz J."/>
            <person name="Nguyen L."/>
            <person name="Osuji N."/>
            <person name="Pu L.-L."/>
            <person name="Puazo M."/>
            <person name="Skinner E."/>
            <person name="Qu C."/>
            <person name="Quiroz J."/>
            <person name="Raj R."/>
            <person name="Weissenberger G."/>
            <person name="Xin Y."/>
            <person name="Zou X."/>
            <person name="Han Y."/>
            <person name="Worley K."/>
            <person name="Muzny D."/>
            <person name="Gibbs R."/>
        </authorList>
    </citation>
    <scope>NUCLEOTIDE SEQUENCE</scope>
    <source>
        <strain evidence="17">HAZT.00-mixed</strain>
        <tissue evidence="17">Whole organism</tissue>
    </source>
</reference>
<dbReference type="EMBL" id="JQDR03006372">
    <property type="protein sequence ID" value="KAA0200342.1"/>
    <property type="molecule type" value="Genomic_DNA"/>
</dbReference>
<dbReference type="GO" id="GO:0005506">
    <property type="term" value="F:iron ion binding"/>
    <property type="evidence" value="ECO:0007669"/>
    <property type="project" value="InterPro"/>
</dbReference>
<dbReference type="InterPro" id="IPR002401">
    <property type="entry name" value="Cyt_P450_E_grp-I"/>
</dbReference>
<feature type="chain" id="PRO_5044628596" evidence="16">
    <location>
        <begin position="20"/>
        <end position="491"/>
    </location>
</feature>
<dbReference type="InterPro" id="IPR017972">
    <property type="entry name" value="Cyt_P450_CS"/>
</dbReference>
<keyword evidence="6 14" id="KW-0349">Heme</keyword>
<comment type="similarity">
    <text evidence="5 15">Belongs to the cytochrome P450 family.</text>
</comment>
<dbReference type="KEGG" id="hazt:108682011"/>
<evidence type="ECO:0000256" key="10">
    <source>
        <dbReference type="ARBA" id="ARBA00023002"/>
    </source>
</evidence>
<comment type="cofactor">
    <cofactor evidence="1 14">
        <name>heme</name>
        <dbReference type="ChEBI" id="CHEBI:30413"/>
    </cofactor>
</comment>
<dbReference type="FunFam" id="1.10.630.10:FF:000238">
    <property type="entry name" value="Cytochrome P450 2A6"/>
    <property type="match status" value="1"/>
</dbReference>
<dbReference type="Proteomes" id="UP000711488">
    <property type="component" value="Unassembled WGS sequence"/>
</dbReference>
<keyword evidence="12 15" id="KW-0503">Monooxygenase</keyword>
<evidence type="ECO:0000256" key="6">
    <source>
        <dbReference type="ARBA" id="ARBA00022617"/>
    </source>
</evidence>
<dbReference type="InterPro" id="IPR050182">
    <property type="entry name" value="Cytochrome_P450_fam2"/>
</dbReference>
<dbReference type="GO" id="GO:0006082">
    <property type="term" value="P:organic acid metabolic process"/>
    <property type="evidence" value="ECO:0007669"/>
    <property type="project" value="TreeGrafter"/>
</dbReference>
<accession>A0A6A0H7I0</accession>
<evidence type="ECO:0000256" key="12">
    <source>
        <dbReference type="ARBA" id="ARBA00023033"/>
    </source>
</evidence>
<dbReference type="PROSITE" id="PS00086">
    <property type="entry name" value="CYTOCHROME_P450"/>
    <property type="match status" value="1"/>
</dbReference>
<feature type="signal peptide" evidence="16">
    <location>
        <begin position="1"/>
        <end position="19"/>
    </location>
</feature>
<dbReference type="Pfam" id="PF00067">
    <property type="entry name" value="p450"/>
    <property type="match status" value="1"/>
</dbReference>
<evidence type="ECO:0000256" key="14">
    <source>
        <dbReference type="PIRSR" id="PIRSR602401-1"/>
    </source>
</evidence>
<dbReference type="AlphaFoldDB" id="A0A6A0H7I0"/>
<keyword evidence="8" id="KW-0256">Endoplasmic reticulum</keyword>
<reference evidence="17" key="3">
    <citation type="submission" date="2019-06" db="EMBL/GenBank/DDBJ databases">
        <authorList>
            <person name="Poynton C."/>
            <person name="Hasenbein S."/>
            <person name="Benoit J.B."/>
            <person name="Sepulveda M.S."/>
            <person name="Poelchau M.F."/>
            <person name="Murali S.C."/>
            <person name="Chen S."/>
            <person name="Glastad K.M."/>
            <person name="Werren J.H."/>
            <person name="Vineis J.H."/>
            <person name="Bowen J.L."/>
            <person name="Friedrich M."/>
            <person name="Jones J."/>
            <person name="Robertson H.M."/>
            <person name="Feyereisen R."/>
            <person name="Mechler-Hickson A."/>
            <person name="Mathers N."/>
            <person name="Lee C.E."/>
            <person name="Colbourne J.K."/>
            <person name="Biales A."/>
            <person name="Johnston J.S."/>
            <person name="Wellborn G.A."/>
            <person name="Rosendale A.J."/>
            <person name="Cridge A.G."/>
            <person name="Munoz-Torres M.C."/>
            <person name="Bain P.A."/>
            <person name="Manny A.R."/>
            <person name="Major K.M."/>
            <person name="Lambert F.N."/>
            <person name="Vulpe C.D."/>
            <person name="Tuck P."/>
            <person name="Blalock B.J."/>
            <person name="Lin Y.-Y."/>
            <person name="Smith M.E."/>
            <person name="Ochoa-Acuna H."/>
            <person name="Chen M.-J.M."/>
            <person name="Childers C.P."/>
            <person name="Qu J."/>
            <person name="Dugan S."/>
            <person name="Lee S.L."/>
            <person name="Chao H."/>
            <person name="Dinh H."/>
            <person name="Han Y."/>
            <person name="Doddapaneni H."/>
            <person name="Worley K.C."/>
            <person name="Muzny D.M."/>
            <person name="Gibbs R.A."/>
            <person name="Richards S."/>
        </authorList>
    </citation>
    <scope>NUCLEOTIDE SEQUENCE</scope>
    <source>
        <strain evidence="17">HAZT.00-mixed</strain>
        <tissue evidence="17">Whole organism</tissue>
    </source>
</reference>
<feature type="binding site" description="axial binding residue" evidence="14">
    <location>
        <position position="435"/>
    </location>
    <ligand>
        <name>heme</name>
        <dbReference type="ChEBI" id="CHEBI:30413"/>
    </ligand>
    <ligandPart>
        <name>Fe</name>
        <dbReference type="ChEBI" id="CHEBI:18248"/>
    </ligandPart>
</feature>
<dbReference type="RefSeq" id="XP_018026588.1">
    <property type="nucleotide sequence ID" value="XM_018171099.1"/>
</dbReference>
<dbReference type="InterPro" id="IPR036396">
    <property type="entry name" value="Cyt_P450_sf"/>
</dbReference>
<keyword evidence="16" id="KW-0732">Signal</keyword>
<evidence type="ECO:0000256" key="2">
    <source>
        <dbReference type="ARBA" id="ARBA00003690"/>
    </source>
</evidence>
<evidence type="ECO:0000256" key="15">
    <source>
        <dbReference type="RuleBase" id="RU000461"/>
    </source>
</evidence>
<evidence type="ECO:0000256" key="13">
    <source>
        <dbReference type="ARBA" id="ARBA00023136"/>
    </source>
</evidence>
<evidence type="ECO:0000313" key="19">
    <source>
        <dbReference type="RefSeq" id="XP_018026588.1"/>
    </source>
</evidence>
<dbReference type="OrthoDB" id="6367128at2759"/>
<keyword evidence="9" id="KW-0492">Microsome</keyword>
<keyword evidence="10 15" id="KW-0560">Oxidoreductase</keyword>
<evidence type="ECO:0000256" key="7">
    <source>
        <dbReference type="ARBA" id="ARBA00022723"/>
    </source>
</evidence>
<dbReference type="SUPFAM" id="SSF48264">
    <property type="entry name" value="Cytochrome P450"/>
    <property type="match status" value="1"/>
</dbReference>
<dbReference type="InterPro" id="IPR001128">
    <property type="entry name" value="Cyt_P450"/>
</dbReference>
<comment type="function">
    <text evidence="2">May be involved in the metabolism of insect hormones and in the breakdown of synthetic insecticides.</text>
</comment>
<evidence type="ECO:0000256" key="8">
    <source>
        <dbReference type="ARBA" id="ARBA00022824"/>
    </source>
</evidence>
<evidence type="ECO:0000313" key="18">
    <source>
        <dbReference type="Proteomes" id="UP000694843"/>
    </source>
</evidence>
<reference evidence="19" key="4">
    <citation type="submission" date="2025-04" db="UniProtKB">
        <authorList>
            <consortium name="RefSeq"/>
        </authorList>
    </citation>
    <scope>IDENTIFICATION</scope>
    <source>
        <tissue evidence="19">Whole organism</tissue>
    </source>
</reference>
<organism evidence="17">
    <name type="scientific">Hyalella azteca</name>
    <name type="common">Amphipod</name>
    <dbReference type="NCBI Taxonomy" id="294128"/>
    <lineage>
        <taxon>Eukaryota</taxon>
        <taxon>Metazoa</taxon>
        <taxon>Ecdysozoa</taxon>
        <taxon>Arthropoda</taxon>
        <taxon>Crustacea</taxon>
        <taxon>Multicrustacea</taxon>
        <taxon>Malacostraca</taxon>
        <taxon>Eumalacostraca</taxon>
        <taxon>Peracarida</taxon>
        <taxon>Amphipoda</taxon>
        <taxon>Senticaudata</taxon>
        <taxon>Talitrida</taxon>
        <taxon>Talitroidea</taxon>
        <taxon>Hyalellidae</taxon>
        <taxon>Hyalella</taxon>
    </lineage>
</organism>
<dbReference type="Gene3D" id="1.10.630.10">
    <property type="entry name" value="Cytochrome P450"/>
    <property type="match status" value="1"/>
</dbReference>
<keyword evidence="18" id="KW-1185">Reference proteome</keyword>
<evidence type="ECO:0000256" key="9">
    <source>
        <dbReference type="ARBA" id="ARBA00022848"/>
    </source>
</evidence>
<evidence type="ECO:0000256" key="1">
    <source>
        <dbReference type="ARBA" id="ARBA00001971"/>
    </source>
</evidence>
<gene>
    <name evidence="19" type="primary">LOC108682011</name>
    <name evidence="17" type="ORF">HAZT_HAZT008923</name>
</gene>
<dbReference type="GeneID" id="108682011"/>
<evidence type="ECO:0000256" key="4">
    <source>
        <dbReference type="ARBA" id="ARBA00004406"/>
    </source>
</evidence>
<evidence type="ECO:0000256" key="16">
    <source>
        <dbReference type="SAM" id="SignalP"/>
    </source>
</evidence>
<protein>
    <submittedName>
        <fullName evidence="19">Cytochrome P450 2L1</fullName>
    </submittedName>
    <submittedName>
        <fullName evidence="17">Cytochrome P450 CYP3214A11</fullName>
    </submittedName>
</protein>
<keyword evidence="11 14" id="KW-0408">Iron</keyword>
<evidence type="ECO:0000256" key="11">
    <source>
        <dbReference type="ARBA" id="ARBA00023004"/>
    </source>
</evidence>
<dbReference type="PANTHER" id="PTHR24300">
    <property type="entry name" value="CYTOCHROME P450 508A4-RELATED"/>
    <property type="match status" value="1"/>
</dbReference>
<dbReference type="PRINTS" id="PR00385">
    <property type="entry name" value="P450"/>
</dbReference>
<keyword evidence="13" id="KW-0472">Membrane</keyword>
<name>A0A6A0H7I0_HYAAZ</name>
<dbReference type="PANTHER" id="PTHR24300:SF375">
    <property type="entry name" value="CYTOCHROME P450 FAMILY"/>
    <property type="match status" value="1"/>
</dbReference>
<sequence length="491" mass="56452">MWVEIGLLLMMLFIYAVLRDKRPRNCPPGPVEIPFFGRLPFFDEEMGEYLRKNYGDIVMHRTGPVRSVYLFDYNTAKEALARPEFADRPDIFSTFSIDEQKVGGVVGSNGLHWQHDRRFVLRNLRNLGMGKSYLEEAINIEAKALVEDLKKYGGEAINYPDSFRTVALNIIWQMVASTRYDLRSSEVETIYRLTSEFRDKFTVLSLLPSFIPVLGRLPEFLKNIIFGDDIIERFVEEMKNVMNGAVDKHLEDYDPDNPRDLIDEYIKGMKESEGDDNSLFRRGALNQIVNELFGAGSDTVYNMLKWVAYLLARYPEYATRMQQQIDAVVPRDRMVSLDDKPNLPLVEAFTVEALRYSSMLVYNVNRAATRDANISGYFIPKGTMVIVANYSIHHDPRYWDDPHKFYPERFLDDSATKYTAPKQGFFAFGSGRRQCAGELLARMELFLFTAAIIQHYDVLPPEGVDLSQNKFVTLAGSRIPSDSALIYRARI</sequence>
<proteinExistence type="inferred from homology"/>
<dbReference type="PRINTS" id="PR00463">
    <property type="entry name" value="EP450I"/>
</dbReference>
<dbReference type="GO" id="GO:0016712">
    <property type="term" value="F:oxidoreductase activity, acting on paired donors, with incorporation or reduction of molecular oxygen, reduced flavin or flavoprotein as one donor, and incorporation of one atom of oxygen"/>
    <property type="evidence" value="ECO:0007669"/>
    <property type="project" value="TreeGrafter"/>
</dbReference>
<dbReference type="GO" id="GO:0020037">
    <property type="term" value="F:heme binding"/>
    <property type="evidence" value="ECO:0007669"/>
    <property type="project" value="InterPro"/>
</dbReference>
<comment type="subcellular location">
    <subcellularLocation>
        <location evidence="4">Endoplasmic reticulum membrane</location>
        <topology evidence="4">Peripheral membrane protein</topology>
    </subcellularLocation>
    <subcellularLocation>
        <location evidence="3">Microsome membrane</location>
        <topology evidence="3">Peripheral membrane protein</topology>
    </subcellularLocation>
</comment>
<dbReference type="Proteomes" id="UP000694843">
    <property type="component" value="Unplaced"/>
</dbReference>